<dbReference type="InterPro" id="IPR001995">
    <property type="entry name" value="Peptidase_A2_cat"/>
</dbReference>
<dbReference type="PANTHER" id="PTHR33327">
    <property type="entry name" value="ENDONUCLEASE"/>
    <property type="match status" value="1"/>
</dbReference>
<gene>
    <name evidence="3" type="ORF">PR048_027934</name>
</gene>
<evidence type="ECO:0000259" key="2">
    <source>
        <dbReference type="PROSITE" id="PS50175"/>
    </source>
</evidence>
<keyword evidence="1" id="KW-0378">Hydrolase</keyword>
<proteinExistence type="predicted"/>
<keyword evidence="4" id="KW-1185">Reference proteome</keyword>
<dbReference type="Gene3D" id="2.40.70.10">
    <property type="entry name" value="Acid Proteases"/>
    <property type="match status" value="1"/>
</dbReference>
<dbReference type="SUPFAM" id="SSF50630">
    <property type="entry name" value="Acid proteases"/>
    <property type="match status" value="1"/>
</dbReference>
<dbReference type="PROSITE" id="PS00141">
    <property type="entry name" value="ASP_PROTEASE"/>
    <property type="match status" value="1"/>
</dbReference>
<dbReference type="Proteomes" id="UP001159363">
    <property type="component" value="Chromosome 11"/>
</dbReference>
<organism evidence="3 4">
    <name type="scientific">Dryococelus australis</name>
    <dbReference type="NCBI Taxonomy" id="614101"/>
    <lineage>
        <taxon>Eukaryota</taxon>
        <taxon>Metazoa</taxon>
        <taxon>Ecdysozoa</taxon>
        <taxon>Arthropoda</taxon>
        <taxon>Hexapoda</taxon>
        <taxon>Insecta</taxon>
        <taxon>Pterygota</taxon>
        <taxon>Neoptera</taxon>
        <taxon>Polyneoptera</taxon>
        <taxon>Phasmatodea</taxon>
        <taxon>Verophasmatodea</taxon>
        <taxon>Anareolatae</taxon>
        <taxon>Phasmatidae</taxon>
        <taxon>Eurycanthinae</taxon>
        <taxon>Dryococelus</taxon>
    </lineage>
</organism>
<dbReference type="PANTHER" id="PTHR33327:SF3">
    <property type="entry name" value="RNA-DIRECTED DNA POLYMERASE"/>
    <property type="match status" value="1"/>
</dbReference>
<feature type="domain" description="Peptidase A2" evidence="2">
    <location>
        <begin position="756"/>
        <end position="770"/>
    </location>
</feature>
<comment type="caution">
    <text evidence="3">The sequence shown here is derived from an EMBL/GenBank/DDBJ whole genome shotgun (WGS) entry which is preliminary data.</text>
</comment>
<dbReference type="EMBL" id="JARBHB010000012">
    <property type="protein sequence ID" value="KAJ8871607.1"/>
    <property type="molecule type" value="Genomic_DNA"/>
</dbReference>
<name>A0ABQ9GHU6_9NEOP</name>
<protein>
    <recommendedName>
        <fullName evidence="2">Peptidase A2 domain-containing protein</fullName>
    </recommendedName>
</protein>
<accession>A0ABQ9GHU6</accession>
<evidence type="ECO:0000313" key="4">
    <source>
        <dbReference type="Proteomes" id="UP001159363"/>
    </source>
</evidence>
<dbReference type="InterPro" id="IPR021109">
    <property type="entry name" value="Peptidase_aspartic_dom_sf"/>
</dbReference>
<sequence length="884" mass="97442">MTWRDQLTSCDHRVFDEISTVSLLPRNVFTPTLDQSKLLRDKTTRVIRLVIAGSRDARNVIANPTCLCFAIVDSMLPEVKAFQGSAGINSRTGYTPARVTTASPACVPVVLHDGLEMSPLVIIHSIQIKETCRPSDWYCTAHYPVRELPIQLGSGHTTEMRWRPVMYEPPVFISDPKGHPRAAHRLPRIVLKLSVMLLSKASHRRDCPPSRVELLLIGSVARTLALDAVQTLRHVGGRPGSLDGSSYSLYRLIYALNGSEPLHQRVYSRPVDYVMGMGSRSRSSGSNMADEMDTGRPGEGWSCRQLSRSNCHRTPDLIPYSVDCASYPSNQFLSGANKFLIDKRFNEMSEGERQVDEIRQIYLSQHRHCPQKVPNDAAGRRVFSGISRFPHFRIPTELHAHFASPSSALNALPPNQSEQGSIPGRVAPGFSHVGIVPDDAAGRWVFSGISRFPPSLHSSAAPSHPINSVIPETADIAGKFSDSFGSKLAVTVFGSCFPRKFVIDRKRSGACLTNRASIEIAAPMHMLLTCPQMSSRHFRFDVFRPYCVFSSYKLVIPDVIQCGMLISSYEEGYHVMLNSEHVALEPYIAESNQRKAKRLCTEIDLGDKTPSYVLREMRNLAGDNIRDEFLRTMFLERMPVNVRAILSTNRDYLNTLATLADKIVEVNAPTFAFSCSAQPDNDDTGSLDTASAIHRPNDDAISRLTQQVAALGSSIEEIKSGTFQRGGKCGGSPLMAANVASRNSCHLFITDAHSGVRFLIDTGADISVLPPTSREKTNTDESKELYAAKGSITRTFGERLLKFDLGLNCSYVWPSVLADVRTPIIGASFLKHLNLLPDVSNRRLLDANTSSATTCPIAADSGIEELYTVPPGHSYPDLLKGFPP</sequence>
<dbReference type="InterPro" id="IPR001969">
    <property type="entry name" value="Aspartic_peptidase_AS"/>
</dbReference>
<evidence type="ECO:0000313" key="3">
    <source>
        <dbReference type="EMBL" id="KAJ8871607.1"/>
    </source>
</evidence>
<evidence type="ECO:0000256" key="1">
    <source>
        <dbReference type="ARBA" id="ARBA00022801"/>
    </source>
</evidence>
<reference evidence="3 4" key="1">
    <citation type="submission" date="2023-02" db="EMBL/GenBank/DDBJ databases">
        <title>LHISI_Scaffold_Assembly.</title>
        <authorList>
            <person name="Stuart O.P."/>
            <person name="Cleave R."/>
            <person name="Magrath M.J.L."/>
            <person name="Mikheyev A.S."/>
        </authorList>
    </citation>
    <scope>NUCLEOTIDE SEQUENCE [LARGE SCALE GENOMIC DNA]</scope>
    <source>
        <strain evidence="3">Daus_M_001</strain>
        <tissue evidence="3">Leg muscle</tissue>
    </source>
</reference>
<dbReference type="PROSITE" id="PS50175">
    <property type="entry name" value="ASP_PROT_RETROV"/>
    <property type="match status" value="1"/>
</dbReference>